<protein>
    <submittedName>
        <fullName evidence="3">Uncharacterized protein LOC107771959 isoform X1</fullName>
    </submittedName>
    <submittedName>
        <fullName evidence="3">Uncharacterized protein isoform X1</fullName>
    </submittedName>
</protein>
<reference evidence="3" key="2">
    <citation type="submission" date="2025-08" db="UniProtKB">
        <authorList>
            <consortium name="RefSeq"/>
        </authorList>
    </citation>
    <scope>IDENTIFICATION</scope>
    <source>
        <tissue evidence="3">Leaf</tissue>
    </source>
</reference>
<accession>A0A1S3Y439</accession>
<feature type="compositionally biased region" description="Basic and acidic residues" evidence="1">
    <location>
        <begin position="136"/>
        <end position="148"/>
    </location>
</feature>
<dbReference type="RefSeq" id="XP_016446916.1">
    <property type="nucleotide sequence ID" value="XM_016591430.1"/>
</dbReference>
<name>A0A1S3Y439_TOBAC</name>
<dbReference type="AlphaFoldDB" id="A0A1S3Y439"/>
<keyword evidence="2" id="KW-1185">Reference proteome</keyword>
<evidence type="ECO:0000313" key="2">
    <source>
        <dbReference type="Proteomes" id="UP000790787"/>
    </source>
</evidence>
<reference evidence="2" key="1">
    <citation type="journal article" date="2014" name="Nat. Commun.">
        <title>The tobacco genome sequence and its comparison with those of tomato and potato.</title>
        <authorList>
            <person name="Sierro N."/>
            <person name="Battey J.N."/>
            <person name="Ouadi S."/>
            <person name="Bakaher N."/>
            <person name="Bovet L."/>
            <person name="Willig A."/>
            <person name="Goepfert S."/>
            <person name="Peitsch M.C."/>
            <person name="Ivanov N.V."/>
        </authorList>
    </citation>
    <scope>NUCLEOTIDE SEQUENCE [LARGE SCALE GENOMIC DNA]</scope>
</reference>
<evidence type="ECO:0000313" key="3">
    <source>
        <dbReference type="RefSeq" id="XP_016446916.1"/>
    </source>
</evidence>
<feature type="region of interest" description="Disordered" evidence="1">
    <location>
        <begin position="128"/>
        <end position="155"/>
    </location>
</feature>
<dbReference type="RefSeq" id="XP_016446916.1">
    <property type="nucleotide sequence ID" value="XM_016591430.2"/>
</dbReference>
<dbReference type="OrthoDB" id="1216522at2759"/>
<dbReference type="GeneID" id="107771959"/>
<gene>
    <name evidence="3" type="primary">LOC107771959</name>
</gene>
<sequence>MRKPILDRLIDAGIGTIAKCITSSLRRKDGILHHPEFNQSIAEYGQTFTRKRVNEEDAMLIGVDVFVRYTVIGSGVVAFIYLVKSHFNWLNQSKLEMERRRVRFFQEAEQRMEQTMQQHQISKQSIMGGNAPKAADGAHAKVTKDEKTMTGAVKA</sequence>
<dbReference type="KEGG" id="nta:107771959"/>
<proteinExistence type="predicted"/>
<dbReference type="Proteomes" id="UP000790787">
    <property type="component" value="Chromosome 2"/>
</dbReference>
<dbReference type="OMA" id="IGTISRC"/>
<dbReference type="PaxDb" id="4097-A0A1S3Y439"/>
<organism evidence="2 3">
    <name type="scientific">Nicotiana tabacum</name>
    <name type="common">Common tobacco</name>
    <dbReference type="NCBI Taxonomy" id="4097"/>
    <lineage>
        <taxon>Eukaryota</taxon>
        <taxon>Viridiplantae</taxon>
        <taxon>Streptophyta</taxon>
        <taxon>Embryophyta</taxon>
        <taxon>Tracheophyta</taxon>
        <taxon>Spermatophyta</taxon>
        <taxon>Magnoliopsida</taxon>
        <taxon>eudicotyledons</taxon>
        <taxon>Gunneridae</taxon>
        <taxon>Pentapetalae</taxon>
        <taxon>asterids</taxon>
        <taxon>lamiids</taxon>
        <taxon>Solanales</taxon>
        <taxon>Solanaceae</taxon>
        <taxon>Nicotianoideae</taxon>
        <taxon>Nicotianeae</taxon>
        <taxon>Nicotiana</taxon>
    </lineage>
</organism>
<evidence type="ECO:0000256" key="1">
    <source>
        <dbReference type="SAM" id="MobiDB-lite"/>
    </source>
</evidence>